<organism evidence="2 3">
    <name type="scientific">Sandaracinus amylolyticus</name>
    <dbReference type="NCBI Taxonomy" id="927083"/>
    <lineage>
        <taxon>Bacteria</taxon>
        <taxon>Pseudomonadati</taxon>
        <taxon>Myxococcota</taxon>
        <taxon>Polyangia</taxon>
        <taxon>Polyangiales</taxon>
        <taxon>Sandaracinaceae</taxon>
        <taxon>Sandaracinus</taxon>
    </lineage>
</organism>
<name>A0A0F6SF36_9BACT</name>
<dbReference type="KEGG" id="samy:DB32_003408"/>
<dbReference type="RefSeq" id="WP_053233449.1">
    <property type="nucleotide sequence ID" value="NZ_CP011125.1"/>
</dbReference>
<evidence type="ECO:0000256" key="1">
    <source>
        <dbReference type="SAM" id="MobiDB-lite"/>
    </source>
</evidence>
<sequence>MRVGLEARRLVRVVDGIADRDVAVGFLRHELARIGPEASAAVIAEIDARAEARDDASARLMLLVSVALAARECDELRIAIAEAAVARGDVDTARRLRPEPGARAADDDASTVPDFGRGRPITLGERKSLARRRDRDLLARVLRDPHPDVIRILLANPAITEPDVVRLCAKRPIVPDVLREVARSSRWMVRYGVRLALARNPYTPLDVALSMVPHLNAQDAREIAGSPELHDQLREACARAARPRTIH</sequence>
<keyword evidence="3" id="KW-1185">Reference proteome</keyword>
<evidence type="ECO:0000313" key="3">
    <source>
        <dbReference type="Proteomes" id="UP000034883"/>
    </source>
</evidence>
<evidence type="ECO:0000313" key="2">
    <source>
        <dbReference type="EMBL" id="AKF06259.1"/>
    </source>
</evidence>
<feature type="compositionally biased region" description="Basic and acidic residues" evidence="1">
    <location>
        <begin position="97"/>
        <end position="106"/>
    </location>
</feature>
<dbReference type="AlphaFoldDB" id="A0A0F6SF36"/>
<protein>
    <recommendedName>
        <fullName evidence="4">Leucine rich repeat variant</fullName>
    </recommendedName>
</protein>
<gene>
    <name evidence="2" type="ORF">DB32_003408</name>
</gene>
<accession>A0A0F6SF36</accession>
<dbReference type="Proteomes" id="UP000034883">
    <property type="component" value="Chromosome"/>
</dbReference>
<feature type="region of interest" description="Disordered" evidence="1">
    <location>
        <begin position="97"/>
        <end position="117"/>
    </location>
</feature>
<dbReference type="OrthoDB" id="5381711at2"/>
<proteinExistence type="predicted"/>
<evidence type="ECO:0008006" key="4">
    <source>
        <dbReference type="Google" id="ProtNLM"/>
    </source>
</evidence>
<reference evidence="2 3" key="1">
    <citation type="submission" date="2015-03" db="EMBL/GenBank/DDBJ databases">
        <title>Genome assembly of Sandaracinus amylolyticus DSM 53668.</title>
        <authorList>
            <person name="Sharma G."/>
            <person name="Subramanian S."/>
        </authorList>
    </citation>
    <scope>NUCLEOTIDE SEQUENCE [LARGE SCALE GENOMIC DNA]</scope>
    <source>
        <strain evidence="2 3">DSM 53668</strain>
    </source>
</reference>
<dbReference type="STRING" id="927083.DB32_003408"/>
<dbReference type="EMBL" id="CP011125">
    <property type="protein sequence ID" value="AKF06259.1"/>
    <property type="molecule type" value="Genomic_DNA"/>
</dbReference>